<evidence type="ECO:0000256" key="5">
    <source>
        <dbReference type="ARBA" id="ARBA00022967"/>
    </source>
</evidence>
<keyword evidence="3" id="KW-0547">Nucleotide-binding</keyword>
<dbReference type="GO" id="GO:0005524">
    <property type="term" value="F:ATP binding"/>
    <property type="evidence" value="ECO:0007669"/>
    <property type="project" value="UniProtKB-KW"/>
</dbReference>
<feature type="domain" description="ABC transporter" evidence="7">
    <location>
        <begin position="4"/>
        <end position="234"/>
    </location>
</feature>
<gene>
    <name evidence="8" type="ORF">H0A68_03615</name>
</gene>
<evidence type="ECO:0000313" key="9">
    <source>
        <dbReference type="Proteomes" id="UP000580517"/>
    </source>
</evidence>
<dbReference type="PROSITE" id="PS00211">
    <property type="entry name" value="ABC_TRANSPORTER_1"/>
    <property type="match status" value="1"/>
</dbReference>
<keyword evidence="6" id="KW-0472">Membrane</keyword>
<dbReference type="GO" id="GO:0055052">
    <property type="term" value="C:ATP-binding cassette (ABC) transporter complex, substrate-binding subunit-containing"/>
    <property type="evidence" value="ECO:0007669"/>
    <property type="project" value="TreeGrafter"/>
</dbReference>
<reference evidence="8 9" key="1">
    <citation type="submission" date="2020-07" db="EMBL/GenBank/DDBJ databases">
        <title>Taxonomic revisions and descriptions of new bacterial species based on genomic comparisons in the high-G+C-content subgroup of the family Alcaligenaceae.</title>
        <authorList>
            <person name="Szabo A."/>
            <person name="Felfoldi T."/>
        </authorList>
    </citation>
    <scope>NUCLEOTIDE SEQUENCE [LARGE SCALE GENOMIC DNA]</scope>
    <source>
        <strain evidence="8 9">DSM 25264</strain>
    </source>
</reference>
<keyword evidence="2" id="KW-1003">Cell membrane</keyword>
<sequence>MASLSIRDLHTYYGRVKAVEGISLDVPDGEFLVLLGASGSGKSTLMRTIAGLEQPTSGTILIGDKLANDLAPKDRNISMVFQSYALYPHKTVEKNISFPLEALKTPAAAIREKVDWAAGLFGIGHLLTRRPRELSGGERQRVALARALVRSPSLFLMDEPLSNLDAKLRHAARREFKRLHQETGVTTIYVTHDQVEAMGLGQRVAVMNAGKIQQIGTPHEIYHEPANTFVAQFMGSPPMNLLPEGDVLIGFHPEHAYPSNSVVPDGAYPVSMLVQQGELLGADALVYGIAGNPPTDIIIKLPELGAESLRTGMHHHFHVPPGLVQRFDAGTGLRRR</sequence>
<dbReference type="FunFam" id="3.40.50.300:FF:000042">
    <property type="entry name" value="Maltose/maltodextrin ABC transporter, ATP-binding protein"/>
    <property type="match status" value="1"/>
</dbReference>
<dbReference type="Pfam" id="PF00005">
    <property type="entry name" value="ABC_tran"/>
    <property type="match status" value="1"/>
</dbReference>
<dbReference type="GO" id="GO:0008643">
    <property type="term" value="P:carbohydrate transport"/>
    <property type="evidence" value="ECO:0007669"/>
    <property type="project" value="InterPro"/>
</dbReference>
<dbReference type="InterPro" id="IPR003593">
    <property type="entry name" value="AAA+_ATPase"/>
</dbReference>
<dbReference type="Gene3D" id="2.40.50.100">
    <property type="match status" value="1"/>
</dbReference>
<dbReference type="InterPro" id="IPR047641">
    <property type="entry name" value="ABC_transpr_MalK/UgpC-like"/>
</dbReference>
<evidence type="ECO:0000259" key="7">
    <source>
        <dbReference type="PROSITE" id="PS50893"/>
    </source>
</evidence>
<protein>
    <submittedName>
        <fullName evidence="8">ABC transporter ATP-binding protein</fullName>
    </submittedName>
</protein>
<dbReference type="GO" id="GO:0016887">
    <property type="term" value="F:ATP hydrolysis activity"/>
    <property type="evidence" value="ECO:0007669"/>
    <property type="project" value="InterPro"/>
</dbReference>
<dbReference type="SMART" id="SM00382">
    <property type="entry name" value="AAA"/>
    <property type="match status" value="1"/>
</dbReference>
<keyword evidence="5" id="KW-1278">Translocase</keyword>
<dbReference type="GO" id="GO:0140359">
    <property type="term" value="F:ABC-type transporter activity"/>
    <property type="evidence" value="ECO:0007669"/>
    <property type="project" value="InterPro"/>
</dbReference>
<dbReference type="Gene3D" id="3.40.50.300">
    <property type="entry name" value="P-loop containing nucleotide triphosphate hydrolases"/>
    <property type="match status" value="1"/>
</dbReference>
<dbReference type="InterPro" id="IPR017871">
    <property type="entry name" value="ABC_transporter-like_CS"/>
</dbReference>
<dbReference type="PANTHER" id="PTHR43875">
    <property type="entry name" value="MALTODEXTRIN IMPORT ATP-BINDING PROTEIN MSMX"/>
    <property type="match status" value="1"/>
</dbReference>
<dbReference type="InterPro" id="IPR003439">
    <property type="entry name" value="ABC_transporter-like_ATP-bd"/>
</dbReference>
<dbReference type="InterPro" id="IPR015855">
    <property type="entry name" value="ABC_transpr_MalK-like"/>
</dbReference>
<dbReference type="InterPro" id="IPR008995">
    <property type="entry name" value="Mo/tungstate-bd_C_term_dom"/>
</dbReference>
<evidence type="ECO:0000256" key="4">
    <source>
        <dbReference type="ARBA" id="ARBA00022840"/>
    </source>
</evidence>
<evidence type="ECO:0000256" key="2">
    <source>
        <dbReference type="ARBA" id="ARBA00022475"/>
    </source>
</evidence>
<dbReference type="OrthoDB" id="5298774at2"/>
<dbReference type="Proteomes" id="UP000580517">
    <property type="component" value="Unassembled WGS sequence"/>
</dbReference>
<organism evidence="8 9">
    <name type="scientific">Allopusillimonas soli</name>
    <dbReference type="NCBI Taxonomy" id="659016"/>
    <lineage>
        <taxon>Bacteria</taxon>
        <taxon>Pseudomonadati</taxon>
        <taxon>Pseudomonadota</taxon>
        <taxon>Betaproteobacteria</taxon>
        <taxon>Burkholderiales</taxon>
        <taxon>Alcaligenaceae</taxon>
        <taxon>Allopusillimonas</taxon>
    </lineage>
</organism>
<comment type="caution">
    <text evidence="8">The sequence shown here is derived from an EMBL/GenBank/DDBJ whole genome shotgun (WGS) entry which is preliminary data.</text>
</comment>
<dbReference type="SUPFAM" id="SSF52540">
    <property type="entry name" value="P-loop containing nucleoside triphosphate hydrolases"/>
    <property type="match status" value="1"/>
</dbReference>
<dbReference type="CDD" id="cd03301">
    <property type="entry name" value="ABC_MalK_N"/>
    <property type="match status" value="1"/>
</dbReference>
<dbReference type="PROSITE" id="PS50893">
    <property type="entry name" value="ABC_TRANSPORTER_2"/>
    <property type="match status" value="1"/>
</dbReference>
<dbReference type="SUPFAM" id="SSF50331">
    <property type="entry name" value="MOP-like"/>
    <property type="match status" value="1"/>
</dbReference>
<dbReference type="PANTHER" id="PTHR43875:SF15">
    <property type="entry name" value="TREHALOSE IMPORT ATP-BINDING PROTEIN SUGC"/>
    <property type="match status" value="1"/>
</dbReference>
<keyword evidence="1" id="KW-0813">Transport</keyword>
<dbReference type="InterPro" id="IPR027417">
    <property type="entry name" value="P-loop_NTPase"/>
</dbReference>
<evidence type="ECO:0000256" key="6">
    <source>
        <dbReference type="ARBA" id="ARBA00023136"/>
    </source>
</evidence>
<proteinExistence type="predicted"/>
<evidence type="ECO:0000256" key="1">
    <source>
        <dbReference type="ARBA" id="ARBA00022448"/>
    </source>
</evidence>
<dbReference type="EMBL" id="JACCEW010000001">
    <property type="protein sequence ID" value="NYT35948.1"/>
    <property type="molecule type" value="Genomic_DNA"/>
</dbReference>
<keyword evidence="9" id="KW-1185">Reference proteome</keyword>
<evidence type="ECO:0000256" key="3">
    <source>
        <dbReference type="ARBA" id="ARBA00022741"/>
    </source>
</evidence>
<evidence type="ECO:0000313" key="8">
    <source>
        <dbReference type="EMBL" id="NYT35948.1"/>
    </source>
</evidence>
<accession>A0A853F7Z9</accession>
<dbReference type="AlphaFoldDB" id="A0A853F7Z9"/>
<name>A0A853F7Z9_9BURK</name>
<keyword evidence="4 8" id="KW-0067">ATP-binding</keyword>